<feature type="transmembrane region" description="Helical" evidence="2">
    <location>
        <begin position="159"/>
        <end position="183"/>
    </location>
</feature>
<sequence length="855" mass="93779">MTTQTGGGGGGSPLSLLQQEYGLIFPASVLNNLTGTSVNGYSTNATEGLLCLDEFMAGFWYTWHNPSFFRHLFAGSAFLGTYFILGSLVFARRLYLRQCVLFKVVHRAHGRYIIPSVFDTFTISLLIFALTNISFVILAYRAYHLRDHNAQHAIRLFEILQWIPLFTAGWMACTGSFLTGGALDGPPQLRTRRASHSISKRKEFMQKLATRLRLPTIVNCITLGVPFIMAAAIVPCAILSQRAHMHGYNLYRHFHSDIIQPLVEQAPLNLGQDIPAMVLLQAAQVREAAIRDARFMSAAFYVWTGGAAVVLAMYLPCGGILLWLIWKQVRRQKEVVISGIGTYKGQGTTLRKNITGAPPTLHRWCVNCGRKMMAARHVPCECGFSVGIASAADVNSRWMDEGDYERHRNQDIVDEDNVDLARMAAAFKGRVVKQQGTPLLRYFYLRRCRINFTLIYLSITCTTFTVLVAAGIFGAHLVPSMSLGPAHYTRLYLIACLLSNWSLLVFGSLATAAIWLRHFDPANDPVYYERAGETGYAPSTGLSLLGLGRAPKPIQRLFSGFRNDQGSADGGLEKSPSTAALTVPYRFTSSSLSLNRLQKSGKKLKRLSGLRIGTPSKFKHVMQEPPQAGDEDEDGDEEKGREVHFQMISPDGSPLPGGMDSTTSVVAAPTAVETAPPVSPQSVVPWSLRRSPSALSMGTVGGNQKDDSVSPTPSGTLNPPRTPVRYATPFGPIEGTPSYSEPFSDSNSTDASSSHRSPSNPSPAQIADLQLQQGRSSGSQPGWNDRFTALRRSAIMTSRPGTSESAIPRLSSSSSQPHLRAQAHQQFSDLRQQPNWSPHHWRTPSFSSGVNQGQQ</sequence>
<protein>
    <submittedName>
        <fullName evidence="3">Uncharacterized protein</fullName>
    </submittedName>
</protein>
<feature type="transmembrane region" description="Helical" evidence="2">
    <location>
        <begin position="300"/>
        <end position="326"/>
    </location>
</feature>
<feature type="transmembrane region" description="Helical" evidence="2">
    <location>
        <begin position="112"/>
        <end position="139"/>
    </location>
</feature>
<feature type="compositionally biased region" description="Low complexity" evidence="1">
    <location>
        <begin position="772"/>
        <end position="782"/>
    </location>
</feature>
<evidence type="ECO:0000313" key="4">
    <source>
        <dbReference type="Proteomes" id="UP000078113"/>
    </source>
</evidence>
<name>A0A8X7NAJ5_9BASI</name>
<keyword evidence="2" id="KW-0472">Membrane</keyword>
<accession>A0A8X7NAJ5</accession>
<comment type="caution">
    <text evidence="3">The sequence shown here is derived from an EMBL/GenBank/DDBJ whole genome shotgun (WGS) entry which is preliminary data.</text>
</comment>
<feature type="compositionally biased region" description="Polar residues" evidence="1">
    <location>
        <begin position="709"/>
        <end position="719"/>
    </location>
</feature>
<feature type="region of interest" description="Disordered" evidence="1">
    <location>
        <begin position="618"/>
        <end position="641"/>
    </location>
</feature>
<dbReference type="EMBL" id="LWDG02000116">
    <property type="protein sequence ID" value="KAE8269004.1"/>
    <property type="molecule type" value="Genomic_DNA"/>
</dbReference>
<feature type="transmembrane region" description="Helical" evidence="2">
    <location>
        <begin position="491"/>
        <end position="516"/>
    </location>
</feature>
<feature type="region of interest" description="Disordered" evidence="1">
    <location>
        <begin position="694"/>
        <end position="855"/>
    </location>
</feature>
<reference evidence="3" key="2">
    <citation type="journal article" date="2019" name="IMA Fungus">
        <title>Genome sequencing and comparison of five Tilletia species to identify candidate genes for the detection of regulated species infecting wheat.</title>
        <authorList>
            <person name="Nguyen H.D.T."/>
            <person name="Sultana T."/>
            <person name="Kesanakurti P."/>
            <person name="Hambleton S."/>
        </authorList>
    </citation>
    <scope>NUCLEOTIDE SEQUENCE</scope>
    <source>
        <strain evidence="3">DAOMC 236422</strain>
    </source>
</reference>
<dbReference type="AlphaFoldDB" id="A0A8X7NAJ5"/>
<evidence type="ECO:0000256" key="1">
    <source>
        <dbReference type="SAM" id="MobiDB-lite"/>
    </source>
</evidence>
<proteinExistence type="predicted"/>
<feature type="transmembrane region" description="Helical" evidence="2">
    <location>
        <begin position="454"/>
        <end position="479"/>
    </location>
</feature>
<keyword evidence="4" id="KW-1185">Reference proteome</keyword>
<feature type="compositionally biased region" description="Low complexity" evidence="1">
    <location>
        <begin position="744"/>
        <end position="763"/>
    </location>
</feature>
<feature type="compositionally biased region" description="Polar residues" evidence="1">
    <location>
        <begin position="795"/>
        <end position="836"/>
    </location>
</feature>
<evidence type="ECO:0000313" key="3">
    <source>
        <dbReference type="EMBL" id="KAE8269004.1"/>
    </source>
</evidence>
<dbReference type="Proteomes" id="UP000078113">
    <property type="component" value="Unassembled WGS sequence"/>
</dbReference>
<reference evidence="3" key="1">
    <citation type="submission" date="2016-04" db="EMBL/GenBank/DDBJ databases">
        <authorList>
            <person name="Nguyen H.D."/>
            <person name="Samba Siva P."/>
            <person name="Cullis J."/>
            <person name="Levesque C.A."/>
            <person name="Hambleton S."/>
        </authorList>
    </citation>
    <scope>NUCLEOTIDE SEQUENCE</scope>
    <source>
        <strain evidence="3">DAOMC 236422</strain>
    </source>
</reference>
<keyword evidence="2" id="KW-1133">Transmembrane helix</keyword>
<gene>
    <name evidence="3" type="ORF">A4X09_0g3336</name>
</gene>
<feature type="transmembrane region" description="Helical" evidence="2">
    <location>
        <begin position="217"/>
        <end position="240"/>
    </location>
</feature>
<keyword evidence="2" id="KW-0812">Transmembrane</keyword>
<feature type="compositionally biased region" description="Polar residues" evidence="1">
    <location>
        <begin position="844"/>
        <end position="855"/>
    </location>
</feature>
<feature type="transmembrane region" description="Helical" evidence="2">
    <location>
        <begin position="68"/>
        <end position="91"/>
    </location>
</feature>
<organism evidence="3 4">
    <name type="scientific">Tilletia walkeri</name>
    <dbReference type="NCBI Taxonomy" id="117179"/>
    <lineage>
        <taxon>Eukaryota</taxon>
        <taxon>Fungi</taxon>
        <taxon>Dikarya</taxon>
        <taxon>Basidiomycota</taxon>
        <taxon>Ustilaginomycotina</taxon>
        <taxon>Exobasidiomycetes</taxon>
        <taxon>Tilletiales</taxon>
        <taxon>Tilletiaceae</taxon>
        <taxon>Tilletia</taxon>
    </lineage>
</organism>
<evidence type="ECO:0000256" key="2">
    <source>
        <dbReference type="SAM" id="Phobius"/>
    </source>
</evidence>